<gene>
    <name evidence="4" type="ORF">PQR66_03870</name>
</gene>
<dbReference type="PANTHER" id="PTHR43362:SF1">
    <property type="entry name" value="MANNITOL DEHYDROGENASE 2-RELATED"/>
    <property type="match status" value="1"/>
</dbReference>
<feature type="domain" description="Mannitol dehydrogenase N-terminal" evidence="2">
    <location>
        <begin position="29"/>
        <end position="280"/>
    </location>
</feature>
<proteinExistence type="predicted"/>
<reference evidence="4 5" key="1">
    <citation type="journal article" date="2024" name="Chem. Sci.">
        <title>Discovery of megapolipeptins by genome mining of a Burkholderiales bacteria collection.</title>
        <authorList>
            <person name="Paulo B.S."/>
            <person name="Recchia M.J.J."/>
            <person name="Lee S."/>
            <person name="Fergusson C.H."/>
            <person name="Romanowski S.B."/>
            <person name="Hernandez A."/>
            <person name="Krull N."/>
            <person name="Liu D.Y."/>
            <person name="Cavanagh H."/>
            <person name="Bos A."/>
            <person name="Gray C.A."/>
            <person name="Murphy B.T."/>
            <person name="Linington R.G."/>
            <person name="Eustaquio A.S."/>
        </authorList>
    </citation>
    <scope>NUCLEOTIDE SEQUENCE [LARGE SCALE GENOMIC DNA]</scope>
    <source>
        <strain evidence="4 5">RL16-012-BIC-B</strain>
    </source>
</reference>
<keyword evidence="5" id="KW-1185">Reference proteome</keyword>
<dbReference type="EMBL" id="JAQQFN010000002">
    <property type="protein sequence ID" value="MFL9882145.1"/>
    <property type="molecule type" value="Genomic_DNA"/>
</dbReference>
<evidence type="ECO:0000313" key="4">
    <source>
        <dbReference type="EMBL" id="MFL9882145.1"/>
    </source>
</evidence>
<evidence type="ECO:0000256" key="1">
    <source>
        <dbReference type="ARBA" id="ARBA00023002"/>
    </source>
</evidence>
<dbReference type="Pfam" id="PF01232">
    <property type="entry name" value="Mannitol_dh"/>
    <property type="match status" value="1"/>
</dbReference>
<dbReference type="RefSeq" id="WP_408330936.1">
    <property type="nucleotide sequence ID" value="NZ_JAQQFH010000017.1"/>
</dbReference>
<dbReference type="InterPro" id="IPR013328">
    <property type="entry name" value="6PGD_dom2"/>
</dbReference>
<dbReference type="Gene3D" id="3.40.50.720">
    <property type="entry name" value="NAD(P)-binding Rossmann-like Domain"/>
    <property type="match status" value="1"/>
</dbReference>
<protein>
    <submittedName>
        <fullName evidence="4">Mannitol dehydrogenase family protein</fullName>
    </submittedName>
</protein>
<dbReference type="Proteomes" id="UP001629249">
    <property type="component" value="Unassembled WGS sequence"/>
</dbReference>
<evidence type="ECO:0000259" key="3">
    <source>
        <dbReference type="Pfam" id="PF08125"/>
    </source>
</evidence>
<organism evidence="4 5">
    <name type="scientific">Paraburkholderia agricolaris</name>
    <dbReference type="NCBI Taxonomy" id="2152888"/>
    <lineage>
        <taxon>Bacteria</taxon>
        <taxon>Pseudomonadati</taxon>
        <taxon>Pseudomonadota</taxon>
        <taxon>Betaproteobacteria</taxon>
        <taxon>Burkholderiales</taxon>
        <taxon>Burkholderiaceae</taxon>
        <taxon>Paraburkholderia</taxon>
    </lineage>
</organism>
<evidence type="ECO:0000313" key="5">
    <source>
        <dbReference type="Proteomes" id="UP001629249"/>
    </source>
</evidence>
<evidence type="ECO:0000259" key="2">
    <source>
        <dbReference type="Pfam" id="PF01232"/>
    </source>
</evidence>
<dbReference type="SUPFAM" id="SSF51735">
    <property type="entry name" value="NAD(P)-binding Rossmann-fold domains"/>
    <property type="match status" value="1"/>
</dbReference>
<dbReference type="Pfam" id="PF08125">
    <property type="entry name" value="Mannitol_dh_C"/>
    <property type="match status" value="1"/>
</dbReference>
<dbReference type="SUPFAM" id="SSF48179">
    <property type="entry name" value="6-phosphogluconate dehydrogenase C-terminal domain-like"/>
    <property type="match status" value="1"/>
</dbReference>
<dbReference type="Gene3D" id="1.10.1040.10">
    <property type="entry name" value="N-(1-d-carboxylethyl)-l-norvaline Dehydrogenase, domain 2"/>
    <property type="match status" value="1"/>
</dbReference>
<dbReference type="InterPro" id="IPR000669">
    <property type="entry name" value="Mannitol_DH"/>
</dbReference>
<dbReference type="PANTHER" id="PTHR43362">
    <property type="entry name" value="MANNITOL DEHYDROGENASE DSF1-RELATED"/>
    <property type="match status" value="1"/>
</dbReference>
<dbReference type="PRINTS" id="PR00084">
    <property type="entry name" value="MTLDHDRGNASE"/>
</dbReference>
<feature type="domain" description="Mannitol dehydrogenase C-terminal" evidence="3">
    <location>
        <begin position="290"/>
        <end position="474"/>
    </location>
</feature>
<keyword evidence="1" id="KW-0560">Oxidoreductase</keyword>
<accession>A0ABW8ZH96</accession>
<dbReference type="InterPro" id="IPR013131">
    <property type="entry name" value="Mannitol_DH_N"/>
</dbReference>
<dbReference type="InterPro" id="IPR013118">
    <property type="entry name" value="Mannitol_DH_C"/>
</dbReference>
<dbReference type="InterPro" id="IPR050988">
    <property type="entry name" value="Mannitol_DH/Oxidoreductase"/>
</dbReference>
<sequence>MIKLNRDTLPSFGPTVTRPTYDRDRLRVGIVHFGVGNFHRVHQGIAIEACLHHPDHEEWGICGVGLMDGPAAREKAEAYRRQDNLYTVTELASQTPHETQIVGAMIEYLHAPGAPEAVLARLADAATRIVSLTITEGGYNIDEVSGEFRLDTPDIRHDLAGGAPRTVFGYIVTALARRRRAGLPPFTVMSCDNLQRNGDISRRCVVSFARAIDADLADWIDKNGAFPNSMVDRIAPQVPEDERRRLVTATGVDDLLAATCETYTSWVVEDRFCAGRPRLELAGVVFSDEVPAYVAVKGRLSNAAHMLMCYPALLMGSRFVDEGMRHPDIPRLLRHFWNLDASRLVDPPSGYSVEAFTEKVIERFANPAIKDQLTRVAHDGASKIVVFHGKTIAQLIANGGDLTREAFLIACFERYLGGIDDEGVPFDVNEPHIGSADWAKLRGGDPLAVLDIEAFRGFGLRGSPRFVAAYQSVAKQLASQGTAATLAQLLAQGRDHEHG</sequence>
<dbReference type="InterPro" id="IPR036291">
    <property type="entry name" value="NAD(P)-bd_dom_sf"/>
</dbReference>
<name>A0ABW8ZH96_9BURK</name>
<dbReference type="InterPro" id="IPR008927">
    <property type="entry name" value="6-PGluconate_DH-like_C_sf"/>
</dbReference>
<comment type="caution">
    <text evidence="4">The sequence shown here is derived from an EMBL/GenBank/DDBJ whole genome shotgun (WGS) entry which is preliminary data.</text>
</comment>